<gene>
    <name evidence="7 9" type="primary">pgl</name>
    <name evidence="9" type="ORF">FAP39_07205</name>
</gene>
<evidence type="ECO:0000256" key="6">
    <source>
        <dbReference type="ARBA" id="ARBA00020337"/>
    </source>
</evidence>
<dbReference type="GO" id="GO:0005975">
    <property type="term" value="P:carbohydrate metabolic process"/>
    <property type="evidence" value="ECO:0007669"/>
    <property type="project" value="UniProtKB-UniRule"/>
</dbReference>
<accession>A0A4U7N6H4</accession>
<evidence type="ECO:0000256" key="2">
    <source>
        <dbReference type="ARBA" id="ARBA00002681"/>
    </source>
</evidence>
<dbReference type="PANTHER" id="PTHR11054:SF0">
    <property type="entry name" value="6-PHOSPHOGLUCONOLACTONASE"/>
    <property type="match status" value="1"/>
</dbReference>
<evidence type="ECO:0000256" key="3">
    <source>
        <dbReference type="ARBA" id="ARBA00004961"/>
    </source>
</evidence>
<dbReference type="RefSeq" id="WP_138015722.1">
    <property type="nucleotide sequence ID" value="NZ_SULI01000006.1"/>
</dbReference>
<comment type="pathway">
    <text evidence="3 7">Carbohydrate degradation; pentose phosphate pathway; D-ribulose 5-phosphate from D-glucose 6-phosphate (oxidative stage): step 2/3.</text>
</comment>
<dbReference type="UniPathway" id="UPA00115">
    <property type="reaction ID" value="UER00409"/>
</dbReference>
<dbReference type="EMBL" id="SULI01000006">
    <property type="protein sequence ID" value="TKZ21203.1"/>
    <property type="molecule type" value="Genomic_DNA"/>
</dbReference>
<protein>
    <recommendedName>
        <fullName evidence="6 7">6-phosphogluconolactonase</fullName>
        <shortName evidence="7">6PGL</shortName>
        <ecNumber evidence="5 7">3.1.1.31</ecNumber>
    </recommendedName>
</protein>
<dbReference type="EC" id="3.1.1.31" evidence="5 7"/>
<name>A0A4U7N6H4_9RHOB</name>
<evidence type="ECO:0000256" key="4">
    <source>
        <dbReference type="ARBA" id="ARBA00010662"/>
    </source>
</evidence>
<comment type="similarity">
    <text evidence="4 7">Belongs to the glucosamine/galactosamine-6-phosphate isomerase family. 6-phosphogluconolactonase subfamily.</text>
</comment>
<comment type="function">
    <text evidence="2 7">Hydrolysis of 6-phosphogluconolactone to 6-phosphogluconate.</text>
</comment>
<proteinExistence type="inferred from homology"/>
<sequence>MKFVEYADSEMMAIDLANIVAAELTEALHQNDRVCLAVAGGTTPGPIFDALCAADLDWTRVDVMPTDERWVPEDHARSNAGLIKQRLLVDRASAARFLPLFMPATRPEDVLPELESMIAPALPIDVALIGMGEDMHTASLFPDSDGLAAALDPHAPILVPIRRPDLPESRVTLSARVLRAATCKHVVFRGAAKKEALTQSRHLPDIEAPIQSVLSDATIHWAV</sequence>
<reference evidence="9 10" key="1">
    <citation type="submission" date="2019-04" db="EMBL/GenBank/DDBJ databases">
        <title>Genome sequence of Pelagicola litoralis CL-ES2.</title>
        <authorList>
            <person name="Cao J."/>
        </authorList>
    </citation>
    <scope>NUCLEOTIDE SEQUENCE [LARGE SCALE GENOMIC DNA]</scope>
    <source>
        <strain evidence="9 10">CL-ES2</strain>
    </source>
</reference>
<dbReference type="InterPro" id="IPR005900">
    <property type="entry name" value="6-phosphogluconolactonase_DevB"/>
</dbReference>
<evidence type="ECO:0000256" key="5">
    <source>
        <dbReference type="ARBA" id="ARBA00013198"/>
    </source>
</evidence>
<feature type="domain" description="Glucosamine/galactosamine-6-phosphate isomerase" evidence="8">
    <location>
        <begin position="8"/>
        <end position="221"/>
    </location>
</feature>
<evidence type="ECO:0000313" key="10">
    <source>
        <dbReference type="Proteomes" id="UP000306575"/>
    </source>
</evidence>
<dbReference type="InterPro" id="IPR039104">
    <property type="entry name" value="6PGL"/>
</dbReference>
<keyword evidence="7 9" id="KW-0378">Hydrolase</keyword>
<dbReference type="GO" id="GO:0017057">
    <property type="term" value="F:6-phosphogluconolactonase activity"/>
    <property type="evidence" value="ECO:0007669"/>
    <property type="project" value="UniProtKB-UniRule"/>
</dbReference>
<evidence type="ECO:0000256" key="7">
    <source>
        <dbReference type="RuleBase" id="RU365095"/>
    </source>
</evidence>
<dbReference type="AlphaFoldDB" id="A0A4U7N6H4"/>
<dbReference type="Gene3D" id="3.40.50.1360">
    <property type="match status" value="1"/>
</dbReference>
<comment type="catalytic activity">
    <reaction evidence="1 7">
        <text>6-phospho-D-glucono-1,5-lactone + H2O = 6-phospho-D-gluconate + H(+)</text>
        <dbReference type="Rhea" id="RHEA:12556"/>
        <dbReference type="ChEBI" id="CHEBI:15377"/>
        <dbReference type="ChEBI" id="CHEBI:15378"/>
        <dbReference type="ChEBI" id="CHEBI:57955"/>
        <dbReference type="ChEBI" id="CHEBI:58759"/>
        <dbReference type="EC" id="3.1.1.31"/>
    </reaction>
</comment>
<evidence type="ECO:0000259" key="8">
    <source>
        <dbReference type="Pfam" id="PF01182"/>
    </source>
</evidence>
<dbReference type="InterPro" id="IPR037171">
    <property type="entry name" value="NagB/RpiA_transferase-like"/>
</dbReference>
<dbReference type="Proteomes" id="UP000306575">
    <property type="component" value="Unassembled WGS sequence"/>
</dbReference>
<organism evidence="9 10">
    <name type="scientific">Shimia litoralis</name>
    <dbReference type="NCBI Taxonomy" id="420403"/>
    <lineage>
        <taxon>Bacteria</taxon>
        <taxon>Pseudomonadati</taxon>
        <taxon>Pseudomonadota</taxon>
        <taxon>Alphaproteobacteria</taxon>
        <taxon>Rhodobacterales</taxon>
        <taxon>Roseobacteraceae</taxon>
    </lineage>
</organism>
<dbReference type="NCBIfam" id="TIGR01198">
    <property type="entry name" value="pgl"/>
    <property type="match status" value="1"/>
</dbReference>
<dbReference type="GO" id="GO:0006098">
    <property type="term" value="P:pentose-phosphate shunt"/>
    <property type="evidence" value="ECO:0007669"/>
    <property type="project" value="UniProtKB-UniPathway"/>
</dbReference>
<dbReference type="CDD" id="cd01400">
    <property type="entry name" value="6PGL"/>
    <property type="match status" value="1"/>
</dbReference>
<dbReference type="SUPFAM" id="SSF100950">
    <property type="entry name" value="NagB/RpiA/CoA transferase-like"/>
    <property type="match status" value="1"/>
</dbReference>
<dbReference type="PANTHER" id="PTHR11054">
    <property type="entry name" value="6-PHOSPHOGLUCONOLACTONASE"/>
    <property type="match status" value="1"/>
</dbReference>
<dbReference type="Pfam" id="PF01182">
    <property type="entry name" value="Glucosamine_iso"/>
    <property type="match status" value="1"/>
</dbReference>
<dbReference type="OrthoDB" id="9810967at2"/>
<comment type="caution">
    <text evidence="9">The sequence shown here is derived from an EMBL/GenBank/DDBJ whole genome shotgun (WGS) entry which is preliminary data.</text>
</comment>
<evidence type="ECO:0000256" key="1">
    <source>
        <dbReference type="ARBA" id="ARBA00000832"/>
    </source>
</evidence>
<keyword evidence="10" id="KW-1185">Reference proteome</keyword>
<evidence type="ECO:0000313" key="9">
    <source>
        <dbReference type="EMBL" id="TKZ21203.1"/>
    </source>
</evidence>
<dbReference type="InterPro" id="IPR006148">
    <property type="entry name" value="Glc/Gal-6P_isomerase"/>
</dbReference>